<organism evidence="2">
    <name type="scientific">uncultured Solirubrobacterales bacterium</name>
    <dbReference type="NCBI Taxonomy" id="768556"/>
    <lineage>
        <taxon>Bacteria</taxon>
        <taxon>Bacillati</taxon>
        <taxon>Actinomycetota</taxon>
        <taxon>Thermoleophilia</taxon>
        <taxon>Solirubrobacterales</taxon>
        <taxon>environmental samples</taxon>
    </lineage>
</organism>
<keyword evidence="1" id="KW-0472">Membrane</keyword>
<dbReference type="AlphaFoldDB" id="A0A6J4RWM2"/>
<proteinExistence type="predicted"/>
<keyword evidence="1" id="KW-0812">Transmembrane</keyword>
<keyword evidence="1" id="KW-1133">Transmembrane helix</keyword>
<protein>
    <submittedName>
        <fullName evidence="2">Uncharacterized protein</fullName>
    </submittedName>
</protein>
<feature type="transmembrane region" description="Helical" evidence="1">
    <location>
        <begin position="33"/>
        <end position="54"/>
    </location>
</feature>
<name>A0A6J4RWM2_9ACTN</name>
<accession>A0A6J4RWM2</accession>
<sequence length="59" mass="5876">MRLNLLAQLGLPLLAFVIATGLAAVLGIGGLGQAATVGQLAFAVVLVAVLVQGLPLRRG</sequence>
<reference evidence="2" key="1">
    <citation type="submission" date="2020-02" db="EMBL/GenBank/DDBJ databases">
        <authorList>
            <person name="Meier V. D."/>
        </authorList>
    </citation>
    <scope>NUCLEOTIDE SEQUENCE</scope>
    <source>
        <strain evidence="2">AVDCRST_MAG17</strain>
    </source>
</reference>
<evidence type="ECO:0000313" key="2">
    <source>
        <dbReference type="EMBL" id="CAA9483126.1"/>
    </source>
</evidence>
<evidence type="ECO:0000256" key="1">
    <source>
        <dbReference type="SAM" id="Phobius"/>
    </source>
</evidence>
<gene>
    <name evidence="2" type="ORF">AVDCRST_MAG17-297</name>
</gene>
<dbReference type="EMBL" id="CADCVV010000016">
    <property type="protein sequence ID" value="CAA9483126.1"/>
    <property type="molecule type" value="Genomic_DNA"/>
</dbReference>